<dbReference type="Proteomes" id="UP001148838">
    <property type="component" value="Unassembled WGS sequence"/>
</dbReference>
<keyword evidence="2" id="KW-1185">Reference proteome</keyword>
<dbReference type="EMBL" id="JAJSOF020000005">
    <property type="protein sequence ID" value="KAJ4448367.1"/>
    <property type="molecule type" value="Genomic_DNA"/>
</dbReference>
<name>A0ABQ8TRN6_PERAM</name>
<reference evidence="1 2" key="1">
    <citation type="journal article" date="2022" name="Allergy">
        <title>Genome assembly and annotation of Periplaneta americana reveal a comprehensive cockroach allergen profile.</title>
        <authorList>
            <person name="Wang L."/>
            <person name="Xiong Q."/>
            <person name="Saelim N."/>
            <person name="Wang L."/>
            <person name="Nong W."/>
            <person name="Wan A.T."/>
            <person name="Shi M."/>
            <person name="Liu X."/>
            <person name="Cao Q."/>
            <person name="Hui J.H.L."/>
            <person name="Sookrung N."/>
            <person name="Leung T.F."/>
            <person name="Tungtrongchitr A."/>
            <person name="Tsui S.K.W."/>
        </authorList>
    </citation>
    <scope>NUCLEOTIDE SEQUENCE [LARGE SCALE GENOMIC DNA]</scope>
    <source>
        <strain evidence="1">PWHHKU_190912</strain>
    </source>
</reference>
<accession>A0ABQ8TRN6</accession>
<organism evidence="1 2">
    <name type="scientific">Periplaneta americana</name>
    <name type="common">American cockroach</name>
    <name type="synonym">Blatta americana</name>
    <dbReference type="NCBI Taxonomy" id="6978"/>
    <lineage>
        <taxon>Eukaryota</taxon>
        <taxon>Metazoa</taxon>
        <taxon>Ecdysozoa</taxon>
        <taxon>Arthropoda</taxon>
        <taxon>Hexapoda</taxon>
        <taxon>Insecta</taxon>
        <taxon>Pterygota</taxon>
        <taxon>Neoptera</taxon>
        <taxon>Polyneoptera</taxon>
        <taxon>Dictyoptera</taxon>
        <taxon>Blattodea</taxon>
        <taxon>Blattoidea</taxon>
        <taxon>Blattidae</taxon>
        <taxon>Blattinae</taxon>
        <taxon>Periplaneta</taxon>
    </lineage>
</organism>
<sequence>MGRRRGRDRQQPMFPPNAWNCYIRTRENLPRTTNAYESWHRRLNTLMGKAYPSFYHVLQLLQEETARIHQDIEKLEAADNDASAAAATGHGGLGLLSLEASGMRGAALQQQ</sequence>
<evidence type="ECO:0000313" key="2">
    <source>
        <dbReference type="Proteomes" id="UP001148838"/>
    </source>
</evidence>
<proteinExistence type="predicted"/>
<comment type="caution">
    <text evidence="1">The sequence shown here is derived from an EMBL/GenBank/DDBJ whole genome shotgun (WGS) entry which is preliminary data.</text>
</comment>
<evidence type="ECO:0000313" key="1">
    <source>
        <dbReference type="EMBL" id="KAJ4448367.1"/>
    </source>
</evidence>
<protein>
    <submittedName>
        <fullName evidence="1">Uncharacterized protein</fullName>
    </submittedName>
</protein>
<gene>
    <name evidence="1" type="ORF">ANN_10383</name>
</gene>